<keyword evidence="5 6" id="KW-0472">Membrane</keyword>
<comment type="subcellular location">
    <subcellularLocation>
        <location evidence="1">Cell membrane</location>
        <topology evidence="1">Multi-pass membrane protein</topology>
    </subcellularLocation>
</comment>
<proteinExistence type="predicted"/>
<evidence type="ECO:0000313" key="7">
    <source>
        <dbReference type="EMBL" id="CAG9177796.1"/>
    </source>
</evidence>
<feature type="transmembrane region" description="Helical" evidence="6">
    <location>
        <begin position="130"/>
        <end position="157"/>
    </location>
</feature>
<comment type="caution">
    <text evidence="7">The sequence shown here is derived from an EMBL/GenBank/DDBJ whole genome shotgun (WGS) entry which is preliminary data.</text>
</comment>
<feature type="transmembrane region" description="Helical" evidence="6">
    <location>
        <begin position="53"/>
        <end position="75"/>
    </location>
</feature>
<dbReference type="InterPro" id="IPR022791">
    <property type="entry name" value="L-PG_synthase/AglD"/>
</dbReference>
<reference evidence="7 8" key="1">
    <citation type="submission" date="2021-08" db="EMBL/GenBank/DDBJ databases">
        <authorList>
            <person name="Peeters C."/>
        </authorList>
    </citation>
    <scope>NUCLEOTIDE SEQUENCE [LARGE SCALE GENOMIC DNA]</scope>
    <source>
        <strain evidence="7 8">LMG 21510</strain>
    </source>
</reference>
<evidence type="ECO:0000256" key="6">
    <source>
        <dbReference type="SAM" id="Phobius"/>
    </source>
</evidence>
<feature type="transmembrane region" description="Helical" evidence="6">
    <location>
        <begin position="265"/>
        <end position="288"/>
    </location>
</feature>
<keyword evidence="3 6" id="KW-0812">Transmembrane</keyword>
<evidence type="ECO:0000256" key="1">
    <source>
        <dbReference type="ARBA" id="ARBA00004651"/>
    </source>
</evidence>
<evidence type="ECO:0000256" key="5">
    <source>
        <dbReference type="ARBA" id="ARBA00023136"/>
    </source>
</evidence>
<protein>
    <recommendedName>
        <fullName evidence="9">Flippase-like domain-containing protein</fullName>
    </recommendedName>
</protein>
<evidence type="ECO:0000256" key="3">
    <source>
        <dbReference type="ARBA" id="ARBA00022692"/>
    </source>
</evidence>
<evidence type="ECO:0000256" key="2">
    <source>
        <dbReference type="ARBA" id="ARBA00022475"/>
    </source>
</evidence>
<feature type="transmembrane region" description="Helical" evidence="6">
    <location>
        <begin position="300"/>
        <end position="325"/>
    </location>
</feature>
<organism evidence="7 8">
    <name type="scientific">Cupriavidus respiraculi</name>
    <dbReference type="NCBI Taxonomy" id="195930"/>
    <lineage>
        <taxon>Bacteria</taxon>
        <taxon>Pseudomonadati</taxon>
        <taxon>Pseudomonadota</taxon>
        <taxon>Betaproteobacteria</taxon>
        <taxon>Burkholderiales</taxon>
        <taxon>Burkholderiaceae</taxon>
        <taxon>Cupriavidus</taxon>
    </lineage>
</organism>
<feature type="transmembrane region" description="Helical" evidence="6">
    <location>
        <begin position="169"/>
        <end position="188"/>
    </location>
</feature>
<evidence type="ECO:0000313" key="8">
    <source>
        <dbReference type="Proteomes" id="UP000721236"/>
    </source>
</evidence>
<accession>A0ABM8XCI3</accession>
<feature type="transmembrane region" description="Helical" evidence="6">
    <location>
        <begin position="21"/>
        <end position="41"/>
    </location>
</feature>
<dbReference type="PANTHER" id="PTHR40277:SF1">
    <property type="entry name" value="BLL5419 PROTEIN"/>
    <property type="match status" value="1"/>
</dbReference>
<dbReference type="Pfam" id="PF03706">
    <property type="entry name" value="LPG_synthase_TM"/>
    <property type="match status" value="1"/>
</dbReference>
<dbReference type="PANTHER" id="PTHR40277">
    <property type="entry name" value="BLL5419 PROTEIN"/>
    <property type="match status" value="1"/>
</dbReference>
<dbReference type="RefSeq" id="WP_224042913.1">
    <property type="nucleotide sequence ID" value="NZ_CAJZAH010000003.1"/>
</dbReference>
<keyword evidence="8" id="KW-1185">Reference proteome</keyword>
<feature type="transmembrane region" description="Helical" evidence="6">
    <location>
        <begin position="228"/>
        <end position="253"/>
    </location>
</feature>
<gene>
    <name evidence="7" type="ORF">LMG21510_03397</name>
</gene>
<sequence length="332" mass="36178">MAEKAVLPERRSLPMRLLGSPLLKIGIAVAVIWGLVAFNRIDVRVFVRLTENWQWLLLAFLLMLPPYVIVSYRFWTLLRNQHIDVGFGLAMRWTMIGSFFDIVMPSNSGGDVVKAGYIVKYLGPGMRTKGIVAVVFDRVLGLLGLFLLAGLACLGGWGIVRTLPNGDELVLFIGLICVGSLGFFRIMGARRLYGNARIRSALVALPGGQKIISMIGCFNLLREKPSDLFRVLALSVLNHVFWCAALLCICIAFGQDIGLLKGFAVFPIAIFSNTFGFAGGFGIGTAAFDLLFARLLDVNVGASIGLAFQILSVISRLSGLPFYLLSKPQSGD</sequence>
<dbReference type="Proteomes" id="UP000721236">
    <property type="component" value="Unassembled WGS sequence"/>
</dbReference>
<name>A0ABM8XCI3_9BURK</name>
<evidence type="ECO:0000256" key="4">
    <source>
        <dbReference type="ARBA" id="ARBA00022989"/>
    </source>
</evidence>
<keyword evidence="4 6" id="KW-1133">Transmembrane helix</keyword>
<dbReference type="EMBL" id="CAJZAH010000003">
    <property type="protein sequence ID" value="CAG9177796.1"/>
    <property type="molecule type" value="Genomic_DNA"/>
</dbReference>
<evidence type="ECO:0008006" key="9">
    <source>
        <dbReference type="Google" id="ProtNLM"/>
    </source>
</evidence>
<keyword evidence="2" id="KW-1003">Cell membrane</keyword>